<dbReference type="GO" id="GO:0047837">
    <property type="term" value="F:D-xylose 1-dehydrogenase (NADP+) activity"/>
    <property type="evidence" value="ECO:0007669"/>
    <property type="project" value="UniProtKB-EC"/>
</dbReference>
<comment type="catalytic activity">
    <reaction evidence="10">
        <text>D-xylose + NADP(+) = D-xylono-1,5-lactone + NADPH + H(+)</text>
        <dbReference type="Rhea" id="RHEA:22000"/>
        <dbReference type="ChEBI" id="CHEBI:15378"/>
        <dbReference type="ChEBI" id="CHEBI:15867"/>
        <dbReference type="ChEBI" id="CHEBI:53455"/>
        <dbReference type="ChEBI" id="CHEBI:57783"/>
        <dbReference type="ChEBI" id="CHEBI:58349"/>
        <dbReference type="EC" id="1.1.1.179"/>
    </reaction>
</comment>
<evidence type="ECO:0000259" key="11">
    <source>
        <dbReference type="Pfam" id="PF01408"/>
    </source>
</evidence>
<name>H3AUI9_LATCH</name>
<dbReference type="PANTHER" id="PTHR22604:SF105">
    <property type="entry name" value="TRANS-1,2-DIHYDROBENZENE-1,2-DIOL DEHYDROGENASE"/>
    <property type="match status" value="1"/>
</dbReference>
<dbReference type="GO" id="GO:0000166">
    <property type="term" value="F:nucleotide binding"/>
    <property type="evidence" value="ECO:0007669"/>
    <property type="project" value="InterPro"/>
</dbReference>
<comment type="similarity">
    <text evidence="1">Belongs to the Gfo/Idh/MocA family.</text>
</comment>
<dbReference type="FunFam" id="3.30.360.10:FF:000031">
    <property type="entry name" value="Trans-1,2-dihydrobenzene-1,2-diol dehydrogenase"/>
    <property type="match status" value="1"/>
</dbReference>
<dbReference type="Gene3D" id="3.40.50.720">
    <property type="entry name" value="NAD(P)-binding Rossmann-like Domain"/>
    <property type="match status" value="1"/>
</dbReference>
<dbReference type="SUPFAM" id="SSF51735">
    <property type="entry name" value="NAD(P)-binding Rossmann-fold domains"/>
    <property type="match status" value="1"/>
</dbReference>
<organism evidence="13 14">
    <name type="scientific">Latimeria chalumnae</name>
    <name type="common">Coelacanth</name>
    <dbReference type="NCBI Taxonomy" id="7897"/>
    <lineage>
        <taxon>Eukaryota</taxon>
        <taxon>Metazoa</taxon>
        <taxon>Chordata</taxon>
        <taxon>Craniata</taxon>
        <taxon>Vertebrata</taxon>
        <taxon>Euteleostomi</taxon>
        <taxon>Coelacanthiformes</taxon>
        <taxon>Coelacanthidae</taxon>
        <taxon>Latimeria</taxon>
    </lineage>
</organism>
<dbReference type="AlphaFoldDB" id="H3AUI9"/>
<dbReference type="InParanoid" id="H3AUI9"/>
<feature type="domain" description="Gfo/Idh/MocA-like oxidoreductase N-terminal" evidence="11">
    <location>
        <begin position="5"/>
        <end position="125"/>
    </location>
</feature>
<evidence type="ECO:0000256" key="3">
    <source>
        <dbReference type="ARBA" id="ARBA00038853"/>
    </source>
</evidence>
<reference evidence="13" key="3">
    <citation type="submission" date="2025-09" db="UniProtKB">
        <authorList>
            <consortium name="Ensembl"/>
        </authorList>
    </citation>
    <scope>IDENTIFICATION</scope>
</reference>
<feature type="domain" description="GFO/IDH/MocA-like oxidoreductase" evidence="12">
    <location>
        <begin position="135"/>
        <end position="249"/>
    </location>
</feature>
<evidence type="ECO:0000256" key="7">
    <source>
        <dbReference type="ARBA" id="ARBA00042988"/>
    </source>
</evidence>
<dbReference type="Pfam" id="PF01408">
    <property type="entry name" value="GFO_IDH_MocA"/>
    <property type="match status" value="1"/>
</dbReference>
<reference evidence="14" key="1">
    <citation type="submission" date="2011-08" db="EMBL/GenBank/DDBJ databases">
        <title>The draft genome of Latimeria chalumnae.</title>
        <authorList>
            <person name="Di Palma F."/>
            <person name="Alfoldi J."/>
            <person name="Johnson J."/>
            <person name="Berlin A."/>
            <person name="Gnerre S."/>
            <person name="Jaffe D."/>
            <person name="MacCallum I."/>
            <person name="Young S."/>
            <person name="Walker B.J."/>
            <person name="Lander E."/>
            <person name="Lindblad-Toh K."/>
        </authorList>
    </citation>
    <scope>NUCLEOTIDE SEQUENCE [LARGE SCALE GENOMIC DNA]</scope>
    <source>
        <strain evidence="14">Wild caught</strain>
    </source>
</reference>
<gene>
    <name evidence="13" type="primary">DHDH</name>
</gene>
<dbReference type="Ensembl" id="ENSLACT00000013406.1">
    <property type="protein sequence ID" value="ENSLACP00000013310.1"/>
    <property type="gene ID" value="ENSLACG00000011719.1"/>
</dbReference>
<dbReference type="PANTHER" id="PTHR22604">
    <property type="entry name" value="OXIDOREDUCTASES"/>
    <property type="match status" value="1"/>
</dbReference>
<evidence type="ECO:0000256" key="4">
    <source>
        <dbReference type="ARBA" id="ARBA00038984"/>
    </source>
</evidence>
<dbReference type="EMBL" id="AFYH01076312">
    <property type="status" value="NOT_ANNOTATED_CDS"/>
    <property type="molecule type" value="Genomic_DNA"/>
</dbReference>
<evidence type="ECO:0000256" key="1">
    <source>
        <dbReference type="ARBA" id="ARBA00010928"/>
    </source>
</evidence>
<evidence type="ECO:0000313" key="14">
    <source>
        <dbReference type="Proteomes" id="UP000008672"/>
    </source>
</evidence>
<dbReference type="EMBL" id="AFYH01076313">
    <property type="status" value="NOT_ANNOTATED_CDS"/>
    <property type="molecule type" value="Genomic_DNA"/>
</dbReference>
<dbReference type="EC" id="1.1.1.179" evidence="4"/>
<dbReference type="Pfam" id="PF22725">
    <property type="entry name" value="GFO_IDH_MocA_C3"/>
    <property type="match status" value="1"/>
</dbReference>
<dbReference type="GeneTree" id="ENSGT00390000007946"/>
<reference evidence="13" key="2">
    <citation type="submission" date="2025-08" db="UniProtKB">
        <authorList>
            <consortium name="Ensembl"/>
        </authorList>
    </citation>
    <scope>IDENTIFICATION</scope>
</reference>
<evidence type="ECO:0000256" key="6">
    <source>
        <dbReference type="ARBA" id="ARBA00042926"/>
    </source>
</evidence>
<evidence type="ECO:0000259" key="12">
    <source>
        <dbReference type="Pfam" id="PF22725"/>
    </source>
</evidence>
<dbReference type="STRING" id="7897.ENSLACP00000013310"/>
<proteinExistence type="inferred from homology"/>
<dbReference type="GO" id="GO:0047115">
    <property type="term" value="F:trans-1,2-dihydrobenzene-1,2-diol dehydrogenase activity"/>
    <property type="evidence" value="ECO:0007669"/>
    <property type="project" value="UniProtKB-EC"/>
</dbReference>
<evidence type="ECO:0000256" key="2">
    <source>
        <dbReference type="ARBA" id="ARBA00023002"/>
    </source>
</evidence>
<dbReference type="Gene3D" id="3.30.360.10">
    <property type="entry name" value="Dihydrodipicolinate Reductase, domain 2"/>
    <property type="match status" value="1"/>
</dbReference>
<dbReference type="InterPro" id="IPR055170">
    <property type="entry name" value="GFO_IDH_MocA-like_dom"/>
</dbReference>
<dbReference type="EC" id="1.3.1.20" evidence="3"/>
<evidence type="ECO:0000313" key="13">
    <source>
        <dbReference type="Ensembl" id="ENSLACP00000013310.1"/>
    </source>
</evidence>
<dbReference type="FunCoup" id="H3AUI9">
    <property type="interactions" value="128"/>
</dbReference>
<dbReference type="Bgee" id="ENSLACG00000011719">
    <property type="expression patterns" value="Expressed in muscle tissue and 6 other cell types or tissues"/>
</dbReference>
<dbReference type="eggNOG" id="KOG2741">
    <property type="taxonomic scope" value="Eukaryota"/>
</dbReference>
<dbReference type="Proteomes" id="UP000008672">
    <property type="component" value="Unassembled WGS sequence"/>
</dbReference>
<protein>
    <recommendedName>
        <fullName evidence="5">Trans-1,2-dihydrobenzene-1,2-diol dehydrogenase</fullName>
        <ecNumber evidence="4">1.1.1.179</ecNumber>
        <ecNumber evidence="3">1.3.1.20</ecNumber>
    </recommendedName>
    <alternativeName>
        <fullName evidence="8">D-xylose 1-dehydrogenase</fullName>
    </alternativeName>
    <alternativeName>
        <fullName evidence="7">D-xylose-NADP dehydrogenase</fullName>
    </alternativeName>
    <alternativeName>
        <fullName evidence="6">Dimeric dihydrodiol dehydrogenase</fullName>
    </alternativeName>
</protein>
<dbReference type="GeneID" id="102353287"/>
<accession>H3AUI9</accession>
<dbReference type="InterPro" id="IPR036291">
    <property type="entry name" value="NAD(P)-bd_dom_sf"/>
</dbReference>
<keyword evidence="14" id="KW-1185">Reference proteome</keyword>
<sequence length="335" mass="36965">MAPTRWGICTIGKISHDFTVALRTLPAEEHQVVAVAARDLARAQEFAKRHSIPVVHSSYEELAKDANIDVVYLGTIHPYHLSLGLLFLNSRKNVLCEKPLAMNQRGVQQLLSAARENGVFLMEGFWTRFFPASEQIRSLLSQNAVGEVKLVRAEFGVNLTGVPRAVEKKLGGGSLLDIGCYCLQFISMVFSGQKPESITATGFLNDEGVDETVTVVLTYPGKRLGILTSTIMVNLENRATITGTKGTIEVPAHMWCPTSLRVNGEETQYLLPPPSQPLNFLNSTGLRYEAEEVRQCLLKGLKESPQMTLAESELFASIMDEVRRQMGVAYPQDSP</sequence>
<dbReference type="InterPro" id="IPR000683">
    <property type="entry name" value="Gfo/Idh/MocA-like_OxRdtase_N"/>
</dbReference>
<evidence type="ECO:0000256" key="8">
    <source>
        <dbReference type="ARBA" id="ARBA00043025"/>
    </source>
</evidence>
<evidence type="ECO:0000256" key="5">
    <source>
        <dbReference type="ARBA" id="ARBA00040603"/>
    </source>
</evidence>
<evidence type="ECO:0000256" key="10">
    <source>
        <dbReference type="ARBA" id="ARBA00049233"/>
    </source>
</evidence>
<dbReference type="HOGENOM" id="CLU_023194_7_2_1"/>
<dbReference type="OrthoDB" id="2129491at2759"/>
<dbReference type="SUPFAM" id="SSF55347">
    <property type="entry name" value="Glyceraldehyde-3-phosphate dehydrogenase-like, C-terminal domain"/>
    <property type="match status" value="1"/>
</dbReference>
<dbReference type="KEGG" id="lcm:102353287"/>
<evidence type="ECO:0000256" key="9">
    <source>
        <dbReference type="ARBA" id="ARBA00047423"/>
    </source>
</evidence>
<keyword evidence="2" id="KW-0560">Oxidoreductase</keyword>
<dbReference type="OMA" id="KMIQAPF"/>
<comment type="catalytic activity">
    <reaction evidence="9">
        <text>(1R,2R)-1,2-dihydrobenzene-1,2-diol + NADP(+) = catechol + NADPH + H(+)</text>
        <dbReference type="Rhea" id="RHEA:16729"/>
        <dbReference type="ChEBI" id="CHEBI:10702"/>
        <dbReference type="ChEBI" id="CHEBI:15378"/>
        <dbReference type="ChEBI" id="CHEBI:18135"/>
        <dbReference type="ChEBI" id="CHEBI:57783"/>
        <dbReference type="ChEBI" id="CHEBI:58349"/>
        <dbReference type="EC" id="1.3.1.20"/>
    </reaction>
</comment>
<dbReference type="InterPro" id="IPR050984">
    <property type="entry name" value="Gfo/Idh/MocA_domain"/>
</dbReference>